<evidence type="ECO:0000259" key="3">
    <source>
        <dbReference type="PROSITE" id="PS51201"/>
    </source>
</evidence>
<dbReference type="GO" id="GO:0006813">
    <property type="term" value="P:potassium ion transport"/>
    <property type="evidence" value="ECO:0007669"/>
    <property type="project" value="InterPro"/>
</dbReference>
<dbReference type="Gene3D" id="3.30.70.1450">
    <property type="entry name" value="Regulator of K+ conductance, C-terminal domain"/>
    <property type="match status" value="1"/>
</dbReference>
<dbReference type="PROSITE" id="PS51201">
    <property type="entry name" value="RCK_N"/>
    <property type="match status" value="1"/>
</dbReference>
<keyword evidence="2" id="KW-0812">Transmembrane</keyword>
<accession>A0A381XST4</accession>
<dbReference type="Pfam" id="PF02254">
    <property type="entry name" value="TrkA_N"/>
    <property type="match status" value="1"/>
</dbReference>
<evidence type="ECO:0000313" key="4">
    <source>
        <dbReference type="EMBL" id="SVA67788.1"/>
    </source>
</evidence>
<evidence type="ECO:0000256" key="1">
    <source>
        <dbReference type="ARBA" id="ARBA00004651"/>
    </source>
</evidence>
<dbReference type="InterPro" id="IPR050721">
    <property type="entry name" value="Trk_Ktr_HKT_K-transport"/>
</dbReference>
<organism evidence="4">
    <name type="scientific">marine metagenome</name>
    <dbReference type="NCBI Taxonomy" id="408172"/>
    <lineage>
        <taxon>unclassified sequences</taxon>
        <taxon>metagenomes</taxon>
        <taxon>ecological metagenomes</taxon>
    </lineage>
</organism>
<dbReference type="PANTHER" id="PTHR43833">
    <property type="entry name" value="POTASSIUM CHANNEL PROTEIN 2-RELATED-RELATED"/>
    <property type="match status" value="1"/>
</dbReference>
<dbReference type="EMBL" id="UINC01016245">
    <property type="protein sequence ID" value="SVA67788.1"/>
    <property type="molecule type" value="Genomic_DNA"/>
</dbReference>
<sequence length="320" mass="35782">VAFFIILLAVGSGGFYIISGPDNWSVVDSIYMTVITLSTVGFGEVHKLTETGKIWAIVVIMFGATGFAILISQLGSYLIEFKQYRNQKMENKIKKMKDHYIICGYGRMGAVIAKELSEKNIPFVIIEINEEKTSLMDDLGYKFIKQDATLDETLINANIEHAKGIVVTLSTDQENLFVTMSARNLNQTAYVLGRCAKQDTGAKLKRAGANKVVNPYITGGHKMAELLLAPYLEDTVSIASPGHNLDIVIDEFNLKYIDRYDGIMIKDSKFREDYNLVIVGLIDENEESMLNPDPHTILKIQHKIILLGSKENIDKFSETI</sequence>
<reference evidence="4" key="1">
    <citation type="submission" date="2018-05" db="EMBL/GenBank/DDBJ databases">
        <authorList>
            <person name="Lanie J.A."/>
            <person name="Ng W.-L."/>
            <person name="Kazmierczak K.M."/>
            <person name="Andrzejewski T.M."/>
            <person name="Davidsen T.M."/>
            <person name="Wayne K.J."/>
            <person name="Tettelin H."/>
            <person name="Glass J.I."/>
            <person name="Rusch D."/>
            <person name="Podicherti R."/>
            <person name="Tsui H.-C.T."/>
            <person name="Winkler M.E."/>
        </authorList>
    </citation>
    <scope>NUCLEOTIDE SEQUENCE</scope>
</reference>
<dbReference type="Gene3D" id="1.10.287.70">
    <property type="match status" value="1"/>
</dbReference>
<gene>
    <name evidence="4" type="ORF">METZ01_LOCUS120642</name>
</gene>
<evidence type="ECO:0000256" key="2">
    <source>
        <dbReference type="SAM" id="Phobius"/>
    </source>
</evidence>
<dbReference type="InterPro" id="IPR006037">
    <property type="entry name" value="RCK_C"/>
</dbReference>
<dbReference type="SUPFAM" id="SSF81324">
    <property type="entry name" value="Voltage-gated potassium channels"/>
    <property type="match status" value="1"/>
</dbReference>
<dbReference type="Pfam" id="PF02080">
    <property type="entry name" value="TrkA_C"/>
    <property type="match status" value="1"/>
</dbReference>
<keyword evidence="2" id="KW-1133">Transmembrane helix</keyword>
<keyword evidence="2" id="KW-0472">Membrane</keyword>
<comment type="subcellular location">
    <subcellularLocation>
        <location evidence="1">Cell membrane</location>
        <topology evidence="1">Multi-pass membrane protein</topology>
    </subcellularLocation>
</comment>
<dbReference type="SUPFAM" id="SSF116726">
    <property type="entry name" value="TrkA C-terminal domain-like"/>
    <property type="match status" value="1"/>
</dbReference>
<feature type="domain" description="RCK N-terminal" evidence="3">
    <location>
        <begin position="97"/>
        <end position="214"/>
    </location>
</feature>
<feature type="non-terminal residue" evidence="4">
    <location>
        <position position="1"/>
    </location>
</feature>
<name>A0A381XST4_9ZZZZ</name>
<feature type="transmembrane region" description="Helical" evidence="2">
    <location>
        <begin position="54"/>
        <end position="79"/>
    </location>
</feature>
<dbReference type="GO" id="GO:0008324">
    <property type="term" value="F:monoatomic cation transmembrane transporter activity"/>
    <property type="evidence" value="ECO:0007669"/>
    <property type="project" value="InterPro"/>
</dbReference>
<dbReference type="InterPro" id="IPR013099">
    <property type="entry name" value="K_chnl_dom"/>
</dbReference>
<dbReference type="InterPro" id="IPR003148">
    <property type="entry name" value="RCK_N"/>
</dbReference>
<dbReference type="GO" id="GO:0005886">
    <property type="term" value="C:plasma membrane"/>
    <property type="evidence" value="ECO:0007669"/>
    <property type="project" value="UniProtKB-SubCell"/>
</dbReference>
<protein>
    <recommendedName>
        <fullName evidence="3">RCK N-terminal domain-containing protein</fullName>
    </recommendedName>
</protein>
<dbReference type="Gene3D" id="3.40.50.720">
    <property type="entry name" value="NAD(P)-binding Rossmann-like Domain"/>
    <property type="match status" value="1"/>
</dbReference>
<proteinExistence type="predicted"/>
<dbReference type="InterPro" id="IPR036291">
    <property type="entry name" value="NAD(P)-bd_dom_sf"/>
</dbReference>
<dbReference type="InterPro" id="IPR036721">
    <property type="entry name" value="RCK_C_sf"/>
</dbReference>
<dbReference type="AlphaFoldDB" id="A0A381XST4"/>
<dbReference type="SUPFAM" id="SSF51735">
    <property type="entry name" value="NAD(P)-binding Rossmann-fold domains"/>
    <property type="match status" value="1"/>
</dbReference>
<dbReference type="Pfam" id="PF07885">
    <property type="entry name" value="Ion_trans_2"/>
    <property type="match status" value="1"/>
</dbReference>
<dbReference type="PANTHER" id="PTHR43833:SF9">
    <property type="entry name" value="POTASSIUM CHANNEL PROTEIN YUGO-RELATED"/>
    <property type="match status" value="1"/>
</dbReference>